<dbReference type="AlphaFoldDB" id="A0A3B6PM15"/>
<reference evidence="2" key="1">
    <citation type="submission" date="2018-08" db="EMBL/GenBank/DDBJ databases">
        <authorList>
            <person name="Rossello M."/>
        </authorList>
    </citation>
    <scope>NUCLEOTIDE SEQUENCE [LARGE SCALE GENOMIC DNA]</scope>
    <source>
        <strain evidence="2">cv. Chinese Spring</strain>
    </source>
</reference>
<organism evidence="2">
    <name type="scientific">Triticum aestivum</name>
    <name type="common">Wheat</name>
    <dbReference type="NCBI Taxonomy" id="4565"/>
    <lineage>
        <taxon>Eukaryota</taxon>
        <taxon>Viridiplantae</taxon>
        <taxon>Streptophyta</taxon>
        <taxon>Embryophyta</taxon>
        <taxon>Tracheophyta</taxon>
        <taxon>Spermatophyta</taxon>
        <taxon>Magnoliopsida</taxon>
        <taxon>Liliopsida</taxon>
        <taxon>Poales</taxon>
        <taxon>Poaceae</taxon>
        <taxon>BOP clade</taxon>
        <taxon>Pooideae</taxon>
        <taxon>Triticodae</taxon>
        <taxon>Triticeae</taxon>
        <taxon>Triticinae</taxon>
        <taxon>Triticum</taxon>
    </lineage>
</organism>
<sequence length="468" mass="53397">MDLRLAAASRKIGRPDYVLLCTYGCSDAVDINKTTACVSLSKMGCIKVTISKQDLPSISYFHVTCPDLTENPFTQSPEILWSSENFILFRVHLVGPGPPEFFLYMVEGPEFKRPMLSLLPDFGSYCVREMLDPYLVGVVPDDDGKSHFVTAFKRKESADCELHIYRLEGSTGTWSKEHIFPDFPSWARSGVFPDKVVALGQEVGYVDLLKGILFCNVVKNPVKAHFIPLPNLLPNNQHYFYEELPGQAIRDVTCTDSYKIMCVELEDLFGFTTRIPDPDVLHDFEVDPSMKVVKHMRVGWRLVTWYREIFWDHWQKVCKIHVDELGEVSLPPHGRTEPLPPKNLKPSSRAKKLPLSDLQTACPILCGDYVCLLSKWDYRDDEAWIVTVDMWKKAVRGLVRVKDGISMRLNPAYISFVMKNYRKGESDGRSSLVKDTPFHGKRCLFPAEEDTEGFDNGTKRTIWLSRPP</sequence>
<evidence type="ECO:0000313" key="2">
    <source>
        <dbReference type="EnsemblPlants" id="TraesCS6B02G253700.3"/>
    </source>
</evidence>
<name>A0A3B6PM15_WHEAT</name>
<feature type="domain" description="DUF1618" evidence="1">
    <location>
        <begin position="206"/>
        <end position="335"/>
    </location>
</feature>
<accession>A0A3B6PM15</accession>
<dbReference type="Gramene" id="TraesNOR6B03G03585860.4">
    <property type="protein sequence ID" value="TraesNOR6B03G03585860.4"/>
    <property type="gene ID" value="TraesNOR6B03G03585860"/>
</dbReference>
<dbReference type="RefSeq" id="XP_044413199.1">
    <property type="nucleotide sequence ID" value="XM_044557264.1"/>
</dbReference>
<gene>
    <name evidence="2" type="primary">LOC123137486</name>
</gene>
<dbReference type="EnsemblPlants" id="TraesCS6B02G253700.3">
    <property type="protein sequence ID" value="TraesCS6B02G253700.3"/>
    <property type="gene ID" value="TraesCS6B02G253700"/>
</dbReference>
<dbReference type="PANTHER" id="PTHR33074:SF91">
    <property type="entry name" value="DUF1618 DOMAIN-CONTAINING PROTEIN"/>
    <property type="match status" value="1"/>
</dbReference>
<dbReference type="InterPro" id="IPR011676">
    <property type="entry name" value="DUF1618"/>
</dbReference>
<proteinExistence type="predicted"/>
<protein>
    <recommendedName>
        <fullName evidence="1">DUF1618 domain-containing protein</fullName>
    </recommendedName>
</protein>
<reference evidence="2" key="2">
    <citation type="submission" date="2018-10" db="UniProtKB">
        <authorList>
            <consortium name="EnsemblPlants"/>
        </authorList>
    </citation>
    <scope>IDENTIFICATION</scope>
</reference>
<evidence type="ECO:0000259" key="1">
    <source>
        <dbReference type="Pfam" id="PF07762"/>
    </source>
</evidence>
<dbReference type="Gramene" id="TraesCS6B03G0745900.1">
    <property type="protein sequence ID" value="TraesCS6B03G0745900.1.CDS"/>
    <property type="gene ID" value="TraesCS6B03G0745900"/>
</dbReference>
<dbReference type="Gramene" id="TraesLAC6B03G03504620.3">
    <property type="protein sequence ID" value="TraesLAC6B03G03504620.3"/>
    <property type="gene ID" value="TraesLAC6B03G03504620"/>
</dbReference>
<dbReference type="Gramene" id="TraesCS6B02G253700.3">
    <property type="protein sequence ID" value="TraesCS6B02G253700.3"/>
    <property type="gene ID" value="TraesCS6B02G253700"/>
</dbReference>
<keyword evidence="3" id="KW-1185">Reference proteome</keyword>
<dbReference type="PANTHER" id="PTHR33074">
    <property type="entry name" value="EXPRESSED PROTEIN-RELATED"/>
    <property type="match status" value="1"/>
</dbReference>
<evidence type="ECO:0000313" key="3">
    <source>
        <dbReference type="Proteomes" id="UP000019116"/>
    </source>
</evidence>
<dbReference type="Pfam" id="PF07762">
    <property type="entry name" value="DUF1618"/>
    <property type="match status" value="1"/>
</dbReference>
<dbReference type="GeneID" id="123137486"/>
<dbReference type="Proteomes" id="UP000019116">
    <property type="component" value="Chromosome 6B"/>
</dbReference>
<dbReference type="Gramene" id="TraesARI6B03G03509840.4">
    <property type="protein sequence ID" value="TraesARI6B03G03509840.4"/>
    <property type="gene ID" value="TraesARI6B03G03509840"/>
</dbReference>